<evidence type="ECO:0000313" key="1">
    <source>
        <dbReference type="EMBL" id="KNE91735.1"/>
    </source>
</evidence>
<dbReference type="Proteomes" id="UP000054564">
    <property type="component" value="Unassembled WGS sequence"/>
</dbReference>
<name>A0A0L0UXI2_9BASI</name>
<comment type="caution">
    <text evidence="1">The sequence shown here is derived from an EMBL/GenBank/DDBJ whole genome shotgun (WGS) entry which is preliminary data.</text>
</comment>
<organism evidence="1 2">
    <name type="scientific">Puccinia striiformis f. sp. tritici PST-78</name>
    <dbReference type="NCBI Taxonomy" id="1165861"/>
    <lineage>
        <taxon>Eukaryota</taxon>
        <taxon>Fungi</taxon>
        <taxon>Dikarya</taxon>
        <taxon>Basidiomycota</taxon>
        <taxon>Pucciniomycotina</taxon>
        <taxon>Pucciniomycetes</taxon>
        <taxon>Pucciniales</taxon>
        <taxon>Pucciniaceae</taxon>
        <taxon>Puccinia</taxon>
    </lineage>
</organism>
<sequence length="165" mass="18963">MAPAPSTTPHPAILYALPKDRVAGSLGDLVIKAQDEALRNEPSSLWPSLVVRWRKLWSMGSTVEMKSNGIDVKFQDQRTIFIPSRLGTLMILKKWRMSTCEKQLMNEFADGGRLSTIRFNAIRNRTGRTYMFIIPRIRFIKRRFSLEQFTKATFHPNYASPKLCS</sequence>
<dbReference type="AlphaFoldDB" id="A0A0L0UXI2"/>
<reference evidence="2" key="1">
    <citation type="submission" date="2014-03" db="EMBL/GenBank/DDBJ databases">
        <title>The Genome Sequence of Puccinia striiformis f. sp. tritici PST-78.</title>
        <authorList>
            <consortium name="The Broad Institute Genome Sequencing Platform"/>
            <person name="Cuomo C."/>
            <person name="Hulbert S."/>
            <person name="Chen X."/>
            <person name="Walker B."/>
            <person name="Young S.K."/>
            <person name="Zeng Q."/>
            <person name="Gargeya S."/>
            <person name="Fitzgerald M."/>
            <person name="Haas B."/>
            <person name="Abouelleil A."/>
            <person name="Alvarado L."/>
            <person name="Arachchi H.M."/>
            <person name="Berlin A.M."/>
            <person name="Chapman S.B."/>
            <person name="Goldberg J."/>
            <person name="Griggs A."/>
            <person name="Gujja S."/>
            <person name="Hansen M."/>
            <person name="Howarth C."/>
            <person name="Imamovic A."/>
            <person name="Larimer J."/>
            <person name="McCowan C."/>
            <person name="Montmayeur A."/>
            <person name="Murphy C."/>
            <person name="Neiman D."/>
            <person name="Pearson M."/>
            <person name="Priest M."/>
            <person name="Roberts A."/>
            <person name="Saif S."/>
            <person name="Shea T."/>
            <person name="Sisk P."/>
            <person name="Sykes S."/>
            <person name="Wortman J."/>
            <person name="Nusbaum C."/>
            <person name="Birren B."/>
        </authorList>
    </citation>
    <scope>NUCLEOTIDE SEQUENCE [LARGE SCALE GENOMIC DNA]</scope>
    <source>
        <strain evidence="2">race PST-78</strain>
    </source>
</reference>
<dbReference type="EMBL" id="AJIL01000190">
    <property type="protein sequence ID" value="KNE91735.1"/>
    <property type="molecule type" value="Genomic_DNA"/>
</dbReference>
<accession>A0A0L0UXI2</accession>
<proteinExistence type="predicted"/>
<gene>
    <name evidence="1" type="ORF">PSTG_14843</name>
</gene>
<evidence type="ECO:0000313" key="2">
    <source>
        <dbReference type="Proteomes" id="UP000054564"/>
    </source>
</evidence>
<protein>
    <submittedName>
        <fullName evidence="1">Uncharacterized protein</fullName>
    </submittedName>
</protein>
<keyword evidence="2" id="KW-1185">Reference proteome</keyword>